<dbReference type="EC" id="1.3.1.98" evidence="5 19"/>
<comment type="subcellular location">
    <subcellularLocation>
        <location evidence="3 19">Cytoplasm</location>
    </subcellularLocation>
</comment>
<dbReference type="NCBIfam" id="NF010478">
    <property type="entry name" value="PRK13903.1"/>
    <property type="match status" value="1"/>
</dbReference>
<dbReference type="NCBIfam" id="NF000755">
    <property type="entry name" value="PRK00046.1"/>
    <property type="match status" value="1"/>
</dbReference>
<dbReference type="Gene3D" id="3.30.43.10">
    <property type="entry name" value="Uridine Diphospho-n-acetylenolpyruvylglucosamine Reductase, domain 2"/>
    <property type="match status" value="1"/>
</dbReference>
<keyword evidence="11 19" id="KW-0521">NADP</keyword>
<dbReference type="PROSITE" id="PS51387">
    <property type="entry name" value="FAD_PCMH"/>
    <property type="match status" value="1"/>
</dbReference>
<dbReference type="GO" id="GO:0008360">
    <property type="term" value="P:regulation of cell shape"/>
    <property type="evidence" value="ECO:0007669"/>
    <property type="project" value="UniProtKB-KW"/>
</dbReference>
<gene>
    <name evidence="19" type="primary">murB</name>
    <name evidence="21" type="ORF">HNQ77_004041</name>
</gene>
<keyword evidence="14 19" id="KW-0560">Oxidoreductase</keyword>
<keyword evidence="8 19" id="KW-0132">Cell division</keyword>
<evidence type="ECO:0000256" key="10">
    <source>
        <dbReference type="ARBA" id="ARBA00022827"/>
    </source>
</evidence>
<keyword evidence="10 19" id="KW-0274">FAD</keyword>
<evidence type="ECO:0000313" key="21">
    <source>
        <dbReference type="EMBL" id="MBB6146071.1"/>
    </source>
</evidence>
<dbReference type="GO" id="GO:0071555">
    <property type="term" value="P:cell wall organization"/>
    <property type="evidence" value="ECO:0007669"/>
    <property type="project" value="UniProtKB-KW"/>
</dbReference>
<evidence type="ECO:0000256" key="19">
    <source>
        <dbReference type="HAMAP-Rule" id="MF_00037"/>
    </source>
</evidence>
<accession>A0A841K4J3</accession>
<name>A0A841K4J3_9BACT</name>
<dbReference type="GO" id="GO:0071949">
    <property type="term" value="F:FAD binding"/>
    <property type="evidence" value="ECO:0007669"/>
    <property type="project" value="InterPro"/>
</dbReference>
<keyword evidence="13 19" id="KW-0573">Peptidoglycan synthesis</keyword>
<dbReference type="SUPFAM" id="SSF56194">
    <property type="entry name" value="Uridine diphospho-N-Acetylenolpyruvylglucosamine reductase, MurB, C-terminal domain"/>
    <property type="match status" value="1"/>
</dbReference>
<dbReference type="PANTHER" id="PTHR21071">
    <property type="entry name" value="UDP-N-ACETYLENOLPYRUVOYLGLUCOSAMINE REDUCTASE"/>
    <property type="match status" value="1"/>
</dbReference>
<keyword evidence="7 19" id="KW-0963">Cytoplasm</keyword>
<comment type="pathway">
    <text evidence="4 19">Cell wall biogenesis; peptidoglycan biosynthesis.</text>
</comment>
<dbReference type="InterPro" id="IPR036635">
    <property type="entry name" value="MurB_C_sf"/>
</dbReference>
<organism evidence="21 22">
    <name type="scientific">Silvibacterium bohemicum</name>
    <dbReference type="NCBI Taxonomy" id="1577686"/>
    <lineage>
        <taxon>Bacteria</taxon>
        <taxon>Pseudomonadati</taxon>
        <taxon>Acidobacteriota</taxon>
        <taxon>Terriglobia</taxon>
        <taxon>Terriglobales</taxon>
        <taxon>Acidobacteriaceae</taxon>
        <taxon>Silvibacterium</taxon>
    </lineage>
</organism>
<feature type="active site" description="Proton donor" evidence="19">
    <location>
        <position position="236"/>
    </location>
</feature>
<dbReference type="Proteomes" id="UP000538666">
    <property type="component" value="Unassembled WGS sequence"/>
</dbReference>
<evidence type="ECO:0000256" key="11">
    <source>
        <dbReference type="ARBA" id="ARBA00022857"/>
    </source>
</evidence>
<evidence type="ECO:0000256" key="1">
    <source>
        <dbReference type="ARBA" id="ARBA00001974"/>
    </source>
</evidence>
<dbReference type="Gene3D" id="3.90.78.10">
    <property type="entry name" value="UDP-N-acetylenolpyruvoylglucosamine reductase, C-terminal domain"/>
    <property type="match status" value="1"/>
</dbReference>
<dbReference type="SUPFAM" id="SSF56176">
    <property type="entry name" value="FAD-binding/transporter-associated domain-like"/>
    <property type="match status" value="1"/>
</dbReference>
<evidence type="ECO:0000256" key="18">
    <source>
        <dbReference type="ARBA" id="ARBA00048914"/>
    </source>
</evidence>
<keyword evidence="22" id="KW-1185">Reference proteome</keyword>
<evidence type="ECO:0000256" key="7">
    <source>
        <dbReference type="ARBA" id="ARBA00022490"/>
    </source>
</evidence>
<dbReference type="AlphaFoldDB" id="A0A841K4J3"/>
<dbReference type="GO" id="GO:0008762">
    <property type="term" value="F:UDP-N-acetylmuramate dehydrogenase activity"/>
    <property type="evidence" value="ECO:0007669"/>
    <property type="project" value="UniProtKB-UniRule"/>
</dbReference>
<dbReference type="Pfam" id="PF02873">
    <property type="entry name" value="MurB_C"/>
    <property type="match status" value="1"/>
</dbReference>
<sequence length="339" mass="37442">MHFLEHVPLAPHTTFKIGGPARWFAEAASEEEMLEGVHFARSRHLPLFILGGGSNLLVSGEGFPGLVLHVANRGIEQQEDTFRVAAGEDWDHFVSYAVERNYSGIECLAGIPGTVGGTPVQNVGAYGQEVSETIFNVRVLNLNTLGFEDLQSAACGFAYRQSIFNTTERGRYLVTRVDYKIARNGEPRIAYADLKKHFGENAAPTLAEVSTAVRSIRHQKGMLIMPDDPDCRSAGSFFKNPIISAEHYARIAGRYEKEIPRYPAPSGQVKLPAAWLLEQAGFHKGYTLGEAGISSRHTLALINRGHAEADDILALRDRIIAEVQNRFQIRLEPEPVYVS</sequence>
<evidence type="ECO:0000256" key="2">
    <source>
        <dbReference type="ARBA" id="ARBA00003921"/>
    </source>
</evidence>
<keyword evidence="9 19" id="KW-0285">Flavoprotein</keyword>
<evidence type="ECO:0000313" key="22">
    <source>
        <dbReference type="Proteomes" id="UP000538666"/>
    </source>
</evidence>
<proteinExistence type="inferred from homology"/>
<dbReference type="GO" id="GO:0051301">
    <property type="term" value="P:cell division"/>
    <property type="evidence" value="ECO:0007669"/>
    <property type="project" value="UniProtKB-KW"/>
</dbReference>
<comment type="similarity">
    <text evidence="19">Belongs to the MurB family.</text>
</comment>
<dbReference type="InterPro" id="IPR003170">
    <property type="entry name" value="MurB"/>
</dbReference>
<feature type="active site" evidence="19">
    <location>
        <position position="334"/>
    </location>
</feature>
<evidence type="ECO:0000256" key="8">
    <source>
        <dbReference type="ARBA" id="ARBA00022618"/>
    </source>
</evidence>
<keyword evidence="16 19" id="KW-0961">Cell wall biogenesis/degradation</keyword>
<evidence type="ECO:0000256" key="6">
    <source>
        <dbReference type="ARBA" id="ARBA00015188"/>
    </source>
</evidence>
<dbReference type="NCBIfam" id="TIGR00179">
    <property type="entry name" value="murB"/>
    <property type="match status" value="1"/>
</dbReference>
<comment type="cofactor">
    <cofactor evidence="1 19">
        <name>FAD</name>
        <dbReference type="ChEBI" id="CHEBI:57692"/>
    </cofactor>
</comment>
<evidence type="ECO:0000256" key="16">
    <source>
        <dbReference type="ARBA" id="ARBA00023316"/>
    </source>
</evidence>
<dbReference type="GO" id="GO:0005829">
    <property type="term" value="C:cytosol"/>
    <property type="evidence" value="ECO:0007669"/>
    <property type="project" value="TreeGrafter"/>
</dbReference>
<evidence type="ECO:0000256" key="3">
    <source>
        <dbReference type="ARBA" id="ARBA00004496"/>
    </source>
</evidence>
<comment type="catalytic activity">
    <reaction evidence="18 19">
        <text>UDP-N-acetyl-alpha-D-muramate + NADP(+) = UDP-N-acetyl-3-O-(1-carboxyvinyl)-alpha-D-glucosamine + NADPH + H(+)</text>
        <dbReference type="Rhea" id="RHEA:12248"/>
        <dbReference type="ChEBI" id="CHEBI:15378"/>
        <dbReference type="ChEBI" id="CHEBI:57783"/>
        <dbReference type="ChEBI" id="CHEBI:58349"/>
        <dbReference type="ChEBI" id="CHEBI:68483"/>
        <dbReference type="ChEBI" id="CHEBI:70757"/>
        <dbReference type="EC" id="1.3.1.98"/>
    </reaction>
</comment>
<dbReference type="UniPathway" id="UPA00219"/>
<evidence type="ECO:0000256" key="12">
    <source>
        <dbReference type="ARBA" id="ARBA00022960"/>
    </source>
</evidence>
<evidence type="ECO:0000256" key="15">
    <source>
        <dbReference type="ARBA" id="ARBA00023306"/>
    </source>
</evidence>
<evidence type="ECO:0000256" key="13">
    <source>
        <dbReference type="ARBA" id="ARBA00022984"/>
    </source>
</evidence>
<comment type="function">
    <text evidence="2 19">Cell wall formation.</text>
</comment>
<dbReference type="InterPro" id="IPR011601">
    <property type="entry name" value="MurB_C"/>
</dbReference>
<dbReference type="RefSeq" id="WP_050061050.1">
    <property type="nucleotide sequence ID" value="NZ_JACHEK010000008.1"/>
</dbReference>
<evidence type="ECO:0000259" key="20">
    <source>
        <dbReference type="PROSITE" id="PS51387"/>
    </source>
</evidence>
<dbReference type="InterPro" id="IPR016166">
    <property type="entry name" value="FAD-bd_PCMH"/>
</dbReference>
<comment type="caution">
    <text evidence="21">The sequence shown here is derived from an EMBL/GenBank/DDBJ whole genome shotgun (WGS) entry which is preliminary data.</text>
</comment>
<dbReference type="InterPro" id="IPR016169">
    <property type="entry name" value="FAD-bd_PCMH_sub2"/>
</dbReference>
<dbReference type="HAMAP" id="MF_00037">
    <property type="entry name" value="MurB"/>
    <property type="match status" value="1"/>
</dbReference>
<dbReference type="InterPro" id="IPR016167">
    <property type="entry name" value="FAD-bd_PCMH_sub1"/>
</dbReference>
<dbReference type="Pfam" id="PF01565">
    <property type="entry name" value="FAD_binding_4"/>
    <property type="match status" value="1"/>
</dbReference>
<evidence type="ECO:0000256" key="9">
    <source>
        <dbReference type="ARBA" id="ARBA00022630"/>
    </source>
</evidence>
<evidence type="ECO:0000256" key="14">
    <source>
        <dbReference type="ARBA" id="ARBA00023002"/>
    </source>
</evidence>
<evidence type="ECO:0000256" key="17">
    <source>
        <dbReference type="ARBA" id="ARBA00031026"/>
    </source>
</evidence>
<evidence type="ECO:0000256" key="5">
    <source>
        <dbReference type="ARBA" id="ARBA00012518"/>
    </source>
</evidence>
<dbReference type="InterPro" id="IPR036318">
    <property type="entry name" value="FAD-bd_PCMH-like_sf"/>
</dbReference>
<dbReference type="PANTHER" id="PTHR21071:SF4">
    <property type="entry name" value="UDP-N-ACETYLENOLPYRUVOYLGLUCOSAMINE REDUCTASE"/>
    <property type="match status" value="1"/>
</dbReference>
<reference evidence="21 22" key="1">
    <citation type="submission" date="2020-08" db="EMBL/GenBank/DDBJ databases">
        <title>Genomic Encyclopedia of Type Strains, Phase IV (KMG-IV): sequencing the most valuable type-strain genomes for metagenomic binning, comparative biology and taxonomic classification.</title>
        <authorList>
            <person name="Goeker M."/>
        </authorList>
    </citation>
    <scope>NUCLEOTIDE SEQUENCE [LARGE SCALE GENOMIC DNA]</scope>
    <source>
        <strain evidence="21 22">DSM 103733</strain>
    </source>
</reference>
<evidence type="ECO:0000256" key="4">
    <source>
        <dbReference type="ARBA" id="ARBA00004752"/>
    </source>
</evidence>
<dbReference type="OrthoDB" id="9804753at2"/>
<dbReference type="InterPro" id="IPR006094">
    <property type="entry name" value="Oxid_FAD_bind_N"/>
</dbReference>
<dbReference type="GO" id="GO:0009252">
    <property type="term" value="P:peptidoglycan biosynthetic process"/>
    <property type="evidence" value="ECO:0007669"/>
    <property type="project" value="UniProtKB-UniRule"/>
</dbReference>
<dbReference type="EMBL" id="JACHEK010000008">
    <property type="protein sequence ID" value="MBB6146071.1"/>
    <property type="molecule type" value="Genomic_DNA"/>
</dbReference>
<keyword evidence="12 19" id="KW-0133">Cell shape</keyword>
<feature type="active site" evidence="19">
    <location>
        <position position="160"/>
    </location>
</feature>
<keyword evidence="15 19" id="KW-0131">Cell cycle</keyword>
<protein>
    <recommendedName>
        <fullName evidence="6 19">UDP-N-acetylenolpyruvoylglucosamine reductase</fullName>
        <ecNumber evidence="5 19">1.3.1.98</ecNumber>
    </recommendedName>
    <alternativeName>
        <fullName evidence="17 19">UDP-N-acetylmuramate dehydrogenase</fullName>
    </alternativeName>
</protein>
<dbReference type="Gene3D" id="3.30.465.10">
    <property type="match status" value="1"/>
</dbReference>
<feature type="domain" description="FAD-binding PCMH-type" evidence="20">
    <location>
        <begin position="16"/>
        <end position="184"/>
    </location>
</feature>